<gene>
    <name evidence="1" type="ORF">ENR15_18120</name>
</gene>
<organism evidence="1">
    <name type="scientific">Planktothricoides sp. SpSt-374</name>
    <dbReference type="NCBI Taxonomy" id="2282167"/>
    <lineage>
        <taxon>Bacteria</taxon>
        <taxon>Bacillati</taxon>
        <taxon>Cyanobacteriota</taxon>
        <taxon>Cyanophyceae</taxon>
        <taxon>Oscillatoriophycideae</taxon>
        <taxon>Oscillatoriales</taxon>
        <taxon>Oscillatoriaceae</taxon>
        <taxon>Planktothricoides</taxon>
    </lineage>
</organism>
<accession>A0A7C3ZMB8</accession>
<dbReference type="AlphaFoldDB" id="A0A7C3ZMB8"/>
<comment type="caution">
    <text evidence="1">The sequence shown here is derived from an EMBL/GenBank/DDBJ whole genome shotgun (WGS) entry which is preliminary data.</text>
</comment>
<protein>
    <submittedName>
        <fullName evidence="1">Uncharacterized protein</fullName>
    </submittedName>
</protein>
<reference evidence="1" key="1">
    <citation type="journal article" date="2020" name="mSystems">
        <title>Genome- and Community-Level Interaction Insights into Carbon Utilization and Element Cycling Functions of Hydrothermarchaeota in Hydrothermal Sediment.</title>
        <authorList>
            <person name="Zhou Z."/>
            <person name="Liu Y."/>
            <person name="Xu W."/>
            <person name="Pan J."/>
            <person name="Luo Z.H."/>
            <person name="Li M."/>
        </authorList>
    </citation>
    <scope>NUCLEOTIDE SEQUENCE [LARGE SCALE GENOMIC DNA]</scope>
    <source>
        <strain evidence="1">SpSt-374</strain>
    </source>
</reference>
<sequence length="123" mass="14174">MNALVKKYCVSVDFPDVSGAEHLEMLQIRDEIALIELQLTAEEKKSLAGADEKLRNNALIFHQELSRFIDLKSWRKTEGIPPQRWWWFLDMFAWQSPSLLNPATPKSLPKTKIYSSSLLQKTG</sequence>
<name>A0A7C3ZMB8_9CYAN</name>
<dbReference type="EMBL" id="DSPX01000189">
    <property type="protein sequence ID" value="HGG02502.1"/>
    <property type="molecule type" value="Genomic_DNA"/>
</dbReference>
<evidence type="ECO:0000313" key="1">
    <source>
        <dbReference type="EMBL" id="HGG02502.1"/>
    </source>
</evidence>
<proteinExistence type="predicted"/>